<dbReference type="EMBL" id="LKAM01000001">
    <property type="protein sequence ID" value="KUM51030.1"/>
    <property type="molecule type" value="Genomic_DNA"/>
</dbReference>
<proteinExistence type="predicted"/>
<reference evidence="1" key="1">
    <citation type="journal article" date="2015" name="Genome Biol. Evol.">
        <title>Organellar Genomes of White Spruce (Picea glauca): Assembly and Annotation.</title>
        <authorList>
            <person name="Jackman S.D."/>
            <person name="Warren R.L."/>
            <person name="Gibb E.A."/>
            <person name="Vandervalk B.P."/>
            <person name="Mohamadi H."/>
            <person name="Chu J."/>
            <person name="Raymond A."/>
            <person name="Pleasance S."/>
            <person name="Coope R."/>
            <person name="Wildung M.R."/>
            <person name="Ritland C.E."/>
            <person name="Bousquet J."/>
            <person name="Jones S.J."/>
            <person name="Bohlmann J."/>
            <person name="Birol I."/>
        </authorList>
    </citation>
    <scope>NUCLEOTIDE SEQUENCE [LARGE SCALE GENOMIC DNA]</scope>
    <source>
        <tissue evidence="1">Flushing bud</tissue>
    </source>
</reference>
<sequence length="52" mass="5918">MPMPVDLDLDLVVGSVVVGATNKRHNILNQQLLHQQQKKQLTLLDLEGMLRR</sequence>
<keyword evidence="1" id="KW-0496">Mitochondrion</keyword>
<protein>
    <submittedName>
        <fullName evidence="1">Uncharacterized protein</fullName>
    </submittedName>
</protein>
<name>A0A101M567_PICGL</name>
<comment type="caution">
    <text evidence="1">The sequence shown here is derived from an EMBL/GenBank/DDBJ whole genome shotgun (WGS) entry which is preliminary data.</text>
</comment>
<accession>A0A101M567</accession>
<evidence type="ECO:0000313" key="1">
    <source>
        <dbReference type="EMBL" id="KUM51030.1"/>
    </source>
</evidence>
<dbReference type="AlphaFoldDB" id="A0A101M567"/>
<gene>
    <name evidence="1" type="ORF">ABT39_MTgene876</name>
</gene>
<geneLocation type="mitochondrion" evidence="1"/>
<organism evidence="1">
    <name type="scientific">Picea glauca</name>
    <name type="common">White spruce</name>
    <name type="synonym">Pinus glauca</name>
    <dbReference type="NCBI Taxonomy" id="3330"/>
    <lineage>
        <taxon>Eukaryota</taxon>
        <taxon>Viridiplantae</taxon>
        <taxon>Streptophyta</taxon>
        <taxon>Embryophyta</taxon>
        <taxon>Tracheophyta</taxon>
        <taxon>Spermatophyta</taxon>
        <taxon>Pinopsida</taxon>
        <taxon>Pinidae</taxon>
        <taxon>Conifers I</taxon>
        <taxon>Pinales</taxon>
        <taxon>Pinaceae</taxon>
        <taxon>Picea</taxon>
    </lineage>
</organism>